<organism evidence="2 3">
    <name type="scientific">Modestobacter roseus</name>
    <dbReference type="NCBI Taxonomy" id="1181884"/>
    <lineage>
        <taxon>Bacteria</taxon>
        <taxon>Bacillati</taxon>
        <taxon>Actinomycetota</taxon>
        <taxon>Actinomycetes</taxon>
        <taxon>Geodermatophilales</taxon>
        <taxon>Geodermatophilaceae</taxon>
        <taxon>Modestobacter</taxon>
    </lineage>
</organism>
<dbReference type="SMART" id="SM00065">
    <property type="entry name" value="GAF"/>
    <property type="match status" value="1"/>
</dbReference>
<dbReference type="InterPro" id="IPR029016">
    <property type="entry name" value="GAF-like_dom_sf"/>
</dbReference>
<gene>
    <name evidence="2" type="ORF">JD78_03558</name>
</gene>
<dbReference type="Gene3D" id="3.30.450.40">
    <property type="match status" value="2"/>
</dbReference>
<accession>A0A562IVM4</accession>
<protein>
    <submittedName>
        <fullName evidence="2">GAF domain-containing protein</fullName>
    </submittedName>
</protein>
<feature type="domain" description="GAF" evidence="1">
    <location>
        <begin position="1"/>
        <end position="124"/>
    </location>
</feature>
<proteinExistence type="predicted"/>
<dbReference type="PANTHER" id="PTHR43102">
    <property type="entry name" value="SLR1143 PROTEIN"/>
    <property type="match status" value="1"/>
</dbReference>
<dbReference type="Proteomes" id="UP000321490">
    <property type="component" value="Unassembled WGS sequence"/>
</dbReference>
<name>A0A562IVM4_9ACTN</name>
<keyword evidence="3" id="KW-1185">Reference proteome</keyword>
<evidence type="ECO:0000259" key="1">
    <source>
        <dbReference type="SMART" id="SM00065"/>
    </source>
</evidence>
<dbReference type="AlphaFoldDB" id="A0A562IVM4"/>
<evidence type="ECO:0000313" key="3">
    <source>
        <dbReference type="Proteomes" id="UP000321490"/>
    </source>
</evidence>
<dbReference type="SUPFAM" id="SSF55781">
    <property type="entry name" value="GAF domain-like"/>
    <property type="match status" value="2"/>
</dbReference>
<dbReference type="PANTHER" id="PTHR43102:SF2">
    <property type="entry name" value="GAF DOMAIN-CONTAINING PROTEIN"/>
    <property type="match status" value="1"/>
</dbReference>
<reference evidence="2 3" key="1">
    <citation type="submission" date="2019-07" db="EMBL/GenBank/DDBJ databases">
        <title>R&amp;d 2014.</title>
        <authorList>
            <person name="Klenk H.-P."/>
        </authorList>
    </citation>
    <scope>NUCLEOTIDE SEQUENCE [LARGE SCALE GENOMIC DNA]</scope>
    <source>
        <strain evidence="2 3">DSM 45764</strain>
    </source>
</reference>
<comment type="caution">
    <text evidence="2">The sequence shown here is derived from an EMBL/GenBank/DDBJ whole genome shotgun (WGS) entry which is preliminary data.</text>
</comment>
<sequence length="334" mass="35179">MVLVSKGGQVFPGVHGLREPWTTRRSSPLSLSMSQLVVRSGQPLVVPDTGADPVLRDSAVVRTVGIVAYAGMPLWNGQGRPIGVLAAVDDVPREWSADDLTVLYQLAAECSRRLQFRALELADQEARAAAAREAGAARQAAQAAQAAYVEAEVEADRTRLVARFSGGVLAVDTMPDVLRAVDRLVRSPLGAAAVLVGVAESGRDDLHLWATSSASASYARPAAVVGLQAQHPLAEAVRERRVVPVPAPEEIDGGMPAGRAQSALAVPVLLTQHEASSGLLVTWGHPRELDPPLCSAVTDLAGHLGHALDRVLLRDQRLRLEDARPGPARAAAIG</sequence>
<dbReference type="Pfam" id="PF01590">
    <property type="entry name" value="GAF"/>
    <property type="match status" value="1"/>
</dbReference>
<dbReference type="InterPro" id="IPR003018">
    <property type="entry name" value="GAF"/>
</dbReference>
<evidence type="ECO:0000313" key="2">
    <source>
        <dbReference type="EMBL" id="TWH75008.1"/>
    </source>
</evidence>
<dbReference type="EMBL" id="VLKF01000001">
    <property type="protein sequence ID" value="TWH75008.1"/>
    <property type="molecule type" value="Genomic_DNA"/>
</dbReference>